<accession>A0A1Y2CYR9</accession>
<organism evidence="2 3">
    <name type="scientific">Leucosporidium creatinivorum</name>
    <dbReference type="NCBI Taxonomy" id="106004"/>
    <lineage>
        <taxon>Eukaryota</taxon>
        <taxon>Fungi</taxon>
        <taxon>Dikarya</taxon>
        <taxon>Basidiomycota</taxon>
        <taxon>Pucciniomycotina</taxon>
        <taxon>Microbotryomycetes</taxon>
        <taxon>Leucosporidiales</taxon>
        <taxon>Leucosporidium</taxon>
    </lineage>
</organism>
<dbReference type="OrthoDB" id="2536853at2759"/>
<dbReference type="Proteomes" id="UP000193467">
    <property type="component" value="Unassembled WGS sequence"/>
</dbReference>
<evidence type="ECO:0000313" key="2">
    <source>
        <dbReference type="EMBL" id="ORY52189.1"/>
    </source>
</evidence>
<proteinExistence type="predicted"/>
<protein>
    <submittedName>
        <fullName evidence="2">Uncharacterized protein</fullName>
    </submittedName>
</protein>
<dbReference type="InParanoid" id="A0A1Y2CYR9"/>
<gene>
    <name evidence="2" type="ORF">BCR35DRAFT_310662</name>
</gene>
<feature type="region of interest" description="Disordered" evidence="1">
    <location>
        <begin position="474"/>
        <end position="513"/>
    </location>
</feature>
<name>A0A1Y2CYR9_9BASI</name>
<feature type="compositionally biased region" description="Acidic residues" evidence="1">
    <location>
        <begin position="478"/>
        <end position="506"/>
    </location>
</feature>
<dbReference type="AlphaFoldDB" id="A0A1Y2CYR9"/>
<comment type="caution">
    <text evidence="2">The sequence shown here is derived from an EMBL/GenBank/DDBJ whole genome shotgun (WGS) entry which is preliminary data.</text>
</comment>
<keyword evidence="3" id="KW-1185">Reference proteome</keyword>
<evidence type="ECO:0000256" key="1">
    <source>
        <dbReference type="SAM" id="MobiDB-lite"/>
    </source>
</evidence>
<reference evidence="2 3" key="1">
    <citation type="submission" date="2016-07" db="EMBL/GenBank/DDBJ databases">
        <title>Pervasive Adenine N6-methylation of Active Genes in Fungi.</title>
        <authorList>
            <consortium name="DOE Joint Genome Institute"/>
            <person name="Mondo S.J."/>
            <person name="Dannebaum R.O."/>
            <person name="Kuo R.C."/>
            <person name="Labutti K."/>
            <person name="Haridas S."/>
            <person name="Kuo A."/>
            <person name="Salamov A."/>
            <person name="Ahrendt S.R."/>
            <person name="Lipzen A."/>
            <person name="Sullivan W."/>
            <person name="Andreopoulos W.B."/>
            <person name="Clum A."/>
            <person name="Lindquist E."/>
            <person name="Daum C."/>
            <person name="Ramamoorthy G.K."/>
            <person name="Gryganskyi A."/>
            <person name="Culley D."/>
            <person name="Magnuson J.K."/>
            <person name="James T.Y."/>
            <person name="O'Malley M.A."/>
            <person name="Stajich J.E."/>
            <person name="Spatafora J.W."/>
            <person name="Visel A."/>
            <person name="Grigoriev I.V."/>
        </authorList>
    </citation>
    <scope>NUCLEOTIDE SEQUENCE [LARGE SCALE GENOMIC DNA]</scope>
    <source>
        <strain evidence="2 3">62-1032</strain>
    </source>
</reference>
<feature type="compositionally biased region" description="Low complexity" evidence="1">
    <location>
        <begin position="28"/>
        <end position="41"/>
    </location>
</feature>
<feature type="region of interest" description="Disordered" evidence="1">
    <location>
        <begin position="1"/>
        <end position="47"/>
    </location>
</feature>
<dbReference type="EMBL" id="MCGR01000106">
    <property type="protein sequence ID" value="ORY52189.1"/>
    <property type="molecule type" value="Genomic_DNA"/>
</dbReference>
<evidence type="ECO:0000313" key="3">
    <source>
        <dbReference type="Proteomes" id="UP000193467"/>
    </source>
</evidence>
<sequence>MSLSSQLASLDIEPIDDDDDLPAPSPSPAVAAPTPTDSGSSSKKKLKKKKKKASVSFSKLPVEIKLRIIDLWVHLEFVGTDTETFVQDNTIELAPLAGVNVEMYRLTAQWRWKVVDLSNRRNQDILHFIRDILPRHGKHITHLATDLVTPFEGSNPRLWKAATDLCGLKDNVAYFLEKTPQQKCRSARHFLYAVVVARASKLEAINLHFQHDQGAGLALLMKTIRDAAPKIKDLTYAVEGPADYRKLGNFLLPFTELDHLEIDCPEALNEMDVDPPELIKSLLRMTKLEHLVFKQSQCLTHRLASADWSRVPLKYLQVAGGGPIFLSTSFDAHSLAAMLPQFADTLKDLSLFSVTPPSFDAFGGINLFRTRKPAPPTYYNPFTLPHLKRLDFTALDSDHSILQAFRTCPIEDILLGQFMDKMEDEPALSVLQGWKKTLRKVRLAEPSRSGKIEKLAEEVGARLDADWFKSRGLKGWGESDEESGLTDDDSDSEEGSEGDDEGEKDVEEPWMKDLSEEDRKLLRYADDMVCMVEYGKRKPGKEIWSVAEFKRKLGLRE</sequence>